<evidence type="ECO:0008006" key="4">
    <source>
        <dbReference type="Google" id="ProtNLM"/>
    </source>
</evidence>
<sequence length="417" mass="41921">MASPAAEGAEDPTAQEAPHMRPTRSRAALIGSAVLVAGCSSTVAGSAQPAGAGPFTEITGRLDLATVDDTLDLYDVAATPDGSYVGLLTGNLGTANRQGSVLVELLPSGGGLTVGRVTEGAAYAGDGLGGEVYVAADGTVVALGPVVSADGAGFDLAVTLLPAGAEQVDVALVAPDPDLGTPDEGTGVLSADGTTLYASLRWEVEVDRYVNRLAAIDVATGELVASEQVQVETDGVAVVYELALRPDGGVVALVQNTRDRTGAESGAQLVEYDADLQPVGDPVEVLPDESYDLGETFEVLPDGTAVVALRVDEDGADHRLVTVRDGEALVGTAIPGKAWDVVVDAAGRHAYVNHTREENGAAVATVDLTTGEVVADVVLCDGLGTGAELALAADGSSLAARAECPGGAEADPLFLLG</sequence>
<dbReference type="EMBL" id="FZOH01000004">
    <property type="protein sequence ID" value="SNS42819.1"/>
    <property type="molecule type" value="Genomic_DNA"/>
</dbReference>
<gene>
    <name evidence="2" type="ORF">SAMN04488107_2509</name>
</gene>
<evidence type="ECO:0000256" key="1">
    <source>
        <dbReference type="SAM" id="MobiDB-lite"/>
    </source>
</evidence>
<keyword evidence="3" id="KW-1185">Reference proteome</keyword>
<dbReference type="SUPFAM" id="SSF50969">
    <property type="entry name" value="YVTN repeat-like/Quinoprotein amine dehydrogenase"/>
    <property type="match status" value="1"/>
</dbReference>
<feature type="region of interest" description="Disordered" evidence="1">
    <location>
        <begin position="1"/>
        <end position="23"/>
    </location>
</feature>
<dbReference type="Proteomes" id="UP000198386">
    <property type="component" value="Unassembled WGS sequence"/>
</dbReference>
<name>A0A239EE58_9ACTN</name>
<evidence type="ECO:0000313" key="3">
    <source>
        <dbReference type="Proteomes" id="UP000198386"/>
    </source>
</evidence>
<proteinExistence type="predicted"/>
<dbReference type="InterPro" id="IPR011044">
    <property type="entry name" value="Quino_amine_DH_bsu"/>
</dbReference>
<organism evidence="2 3">
    <name type="scientific">Geodermatophilus saharensis</name>
    <dbReference type="NCBI Taxonomy" id="1137994"/>
    <lineage>
        <taxon>Bacteria</taxon>
        <taxon>Bacillati</taxon>
        <taxon>Actinomycetota</taxon>
        <taxon>Actinomycetes</taxon>
        <taxon>Geodermatophilales</taxon>
        <taxon>Geodermatophilaceae</taxon>
        <taxon>Geodermatophilus</taxon>
    </lineage>
</organism>
<dbReference type="AlphaFoldDB" id="A0A239EE58"/>
<evidence type="ECO:0000313" key="2">
    <source>
        <dbReference type="EMBL" id="SNS42819.1"/>
    </source>
</evidence>
<protein>
    <recommendedName>
        <fullName evidence="4">Lactonase, 7-bladed beta-propeller</fullName>
    </recommendedName>
</protein>
<reference evidence="3" key="1">
    <citation type="submission" date="2017-06" db="EMBL/GenBank/DDBJ databases">
        <authorList>
            <person name="Varghese N."/>
            <person name="Submissions S."/>
        </authorList>
    </citation>
    <scope>NUCLEOTIDE SEQUENCE [LARGE SCALE GENOMIC DNA]</scope>
    <source>
        <strain evidence="3">DSM 45423</strain>
    </source>
</reference>
<accession>A0A239EE58</accession>